<evidence type="ECO:0000313" key="1">
    <source>
        <dbReference type="EMBL" id="RST98651.1"/>
    </source>
</evidence>
<name>A0A369AMI9_9ENTE</name>
<dbReference type="Pfam" id="PF11148">
    <property type="entry name" value="DUF2922"/>
    <property type="match status" value="1"/>
</dbReference>
<comment type="caution">
    <text evidence="1">The sequence shown here is derived from an EMBL/GenBank/DDBJ whole genome shotgun (WGS) entry which is preliminary data.</text>
</comment>
<organism evidence="1 2">
    <name type="scientific">Vagococcus fluvialis</name>
    <dbReference type="NCBI Taxonomy" id="2738"/>
    <lineage>
        <taxon>Bacteria</taxon>
        <taxon>Bacillati</taxon>
        <taxon>Bacillota</taxon>
        <taxon>Bacilli</taxon>
        <taxon>Lactobacillales</taxon>
        <taxon>Enterococcaceae</taxon>
        <taxon>Vagococcus</taxon>
    </lineage>
</organism>
<reference evidence="1 2" key="1">
    <citation type="submission" date="2017-05" db="EMBL/GenBank/DDBJ databases">
        <title>Vagococcus spp. assemblies.</title>
        <authorList>
            <person name="Gulvik C.A."/>
        </authorList>
    </citation>
    <scope>NUCLEOTIDE SEQUENCE [LARGE SCALE GENOMIC DNA]</scope>
    <source>
        <strain evidence="1 2">NCFB 2497</strain>
    </source>
</reference>
<accession>A0A369AMI9</accession>
<dbReference type="InterPro" id="IPR021321">
    <property type="entry name" value="DUF2922"/>
</dbReference>
<dbReference type="OrthoDB" id="2454247at2"/>
<dbReference type="EMBL" id="NGJX01000019">
    <property type="protein sequence ID" value="RST98651.1"/>
    <property type="molecule type" value="Genomic_DNA"/>
</dbReference>
<keyword evidence="2" id="KW-1185">Reference proteome</keyword>
<dbReference type="RefSeq" id="WP_114290519.1">
    <property type="nucleotide sequence ID" value="NZ_JAYEYP010000050.1"/>
</dbReference>
<evidence type="ECO:0000313" key="2">
    <source>
        <dbReference type="Proteomes" id="UP000288197"/>
    </source>
</evidence>
<protein>
    <submittedName>
        <fullName evidence="1">Uncharacterized protein</fullName>
    </submittedName>
</protein>
<dbReference type="Proteomes" id="UP000288197">
    <property type="component" value="Unassembled WGS sequence"/>
</dbReference>
<proteinExistence type="predicted"/>
<dbReference type="AlphaFoldDB" id="A0A369AMI9"/>
<gene>
    <name evidence="1" type="ORF">CBF32_12680</name>
</gene>
<sequence length="76" mass="8989">MAEKILTEVLQMEFKDSYNKIRKLKVANPRPDLTEEEIEQVMNDICDHEYFNNWSEPTPYKAKIIKTEVNEIVTVS</sequence>
<dbReference type="GeneID" id="63147513"/>